<dbReference type="SUPFAM" id="SSF90123">
    <property type="entry name" value="ABC transporter transmembrane region"/>
    <property type="match status" value="1"/>
</dbReference>
<dbReference type="EMBL" id="BMMS01000006">
    <property type="protein sequence ID" value="GGO84880.1"/>
    <property type="molecule type" value="Genomic_DNA"/>
</dbReference>
<dbReference type="InterPro" id="IPR011527">
    <property type="entry name" value="ABC1_TM_dom"/>
</dbReference>
<dbReference type="InterPro" id="IPR039421">
    <property type="entry name" value="Type_1_exporter"/>
</dbReference>
<dbReference type="SMART" id="SM00382">
    <property type="entry name" value="AAA"/>
    <property type="match status" value="1"/>
</dbReference>
<feature type="domain" description="ABC transmembrane type-1" evidence="11">
    <location>
        <begin position="1"/>
        <end position="282"/>
    </location>
</feature>
<comment type="subcellular location">
    <subcellularLocation>
        <location evidence="1">Cell membrane</location>
        <topology evidence="1">Multi-pass membrane protein</topology>
    </subcellularLocation>
</comment>
<dbReference type="SUPFAM" id="SSF52540">
    <property type="entry name" value="P-loop containing nucleoside triphosphate hydrolases"/>
    <property type="match status" value="1"/>
</dbReference>
<accession>A0A917ZJK7</accession>
<keyword evidence="13" id="KW-1185">Reference proteome</keyword>
<feature type="transmembrane region" description="Helical" evidence="9">
    <location>
        <begin position="222"/>
        <end position="243"/>
    </location>
</feature>
<feature type="domain" description="ABC transporter" evidence="10">
    <location>
        <begin position="316"/>
        <end position="551"/>
    </location>
</feature>
<evidence type="ECO:0000256" key="9">
    <source>
        <dbReference type="SAM" id="Phobius"/>
    </source>
</evidence>
<dbReference type="Pfam" id="PF00664">
    <property type="entry name" value="ABC_membrane"/>
    <property type="match status" value="1"/>
</dbReference>
<feature type="transmembrane region" description="Helical" evidence="9">
    <location>
        <begin position="137"/>
        <end position="158"/>
    </location>
</feature>
<organism evidence="12 13">
    <name type="scientific">Wenjunlia tyrosinilytica</name>
    <dbReference type="NCBI Taxonomy" id="1544741"/>
    <lineage>
        <taxon>Bacteria</taxon>
        <taxon>Bacillati</taxon>
        <taxon>Actinomycetota</taxon>
        <taxon>Actinomycetes</taxon>
        <taxon>Kitasatosporales</taxon>
        <taxon>Streptomycetaceae</taxon>
        <taxon>Wenjunlia</taxon>
    </lineage>
</organism>
<evidence type="ECO:0000259" key="11">
    <source>
        <dbReference type="PROSITE" id="PS50929"/>
    </source>
</evidence>
<dbReference type="GO" id="GO:0015421">
    <property type="term" value="F:ABC-type oligopeptide transporter activity"/>
    <property type="evidence" value="ECO:0007669"/>
    <property type="project" value="TreeGrafter"/>
</dbReference>
<reference evidence="12" key="2">
    <citation type="submission" date="2020-09" db="EMBL/GenBank/DDBJ databases">
        <authorList>
            <person name="Sun Q."/>
            <person name="Zhou Y."/>
        </authorList>
    </citation>
    <scope>NUCLEOTIDE SEQUENCE</scope>
    <source>
        <strain evidence="12">CGMCC 4.7201</strain>
    </source>
</reference>
<dbReference type="PANTHER" id="PTHR43394">
    <property type="entry name" value="ATP-DEPENDENT PERMEASE MDL1, MITOCHONDRIAL"/>
    <property type="match status" value="1"/>
</dbReference>
<protein>
    <submittedName>
        <fullName evidence="12">Multidrug ABC transporter ATP-binding protein</fullName>
    </submittedName>
</protein>
<dbReference type="PROSITE" id="PS50929">
    <property type="entry name" value="ABC_TM1F"/>
    <property type="match status" value="1"/>
</dbReference>
<dbReference type="GO" id="GO:0005524">
    <property type="term" value="F:ATP binding"/>
    <property type="evidence" value="ECO:0007669"/>
    <property type="project" value="UniProtKB-KW"/>
</dbReference>
<dbReference type="PROSITE" id="PS00211">
    <property type="entry name" value="ABC_TRANSPORTER_1"/>
    <property type="match status" value="1"/>
</dbReference>
<dbReference type="Gene3D" id="1.20.1560.10">
    <property type="entry name" value="ABC transporter type 1, transmembrane domain"/>
    <property type="match status" value="1"/>
</dbReference>
<evidence type="ECO:0000256" key="2">
    <source>
        <dbReference type="ARBA" id="ARBA00022448"/>
    </source>
</evidence>
<feature type="transmembrane region" description="Helical" evidence="9">
    <location>
        <begin position="109"/>
        <end position="131"/>
    </location>
</feature>
<dbReference type="Gene3D" id="3.40.50.300">
    <property type="entry name" value="P-loop containing nucleotide triphosphate hydrolases"/>
    <property type="match status" value="1"/>
</dbReference>
<evidence type="ECO:0000256" key="1">
    <source>
        <dbReference type="ARBA" id="ARBA00004651"/>
    </source>
</evidence>
<keyword evidence="6 12" id="KW-0067">ATP-binding</keyword>
<feature type="transmembrane region" description="Helical" evidence="9">
    <location>
        <begin position="36"/>
        <end position="62"/>
    </location>
</feature>
<proteinExistence type="predicted"/>
<evidence type="ECO:0000256" key="4">
    <source>
        <dbReference type="ARBA" id="ARBA00022692"/>
    </source>
</evidence>
<dbReference type="PROSITE" id="PS50893">
    <property type="entry name" value="ABC_TRANSPORTER_2"/>
    <property type="match status" value="1"/>
</dbReference>
<dbReference type="InterPro" id="IPR036640">
    <property type="entry name" value="ABC1_TM_sf"/>
</dbReference>
<name>A0A917ZJK7_9ACTN</name>
<dbReference type="InterPro" id="IPR017871">
    <property type="entry name" value="ABC_transporter-like_CS"/>
</dbReference>
<evidence type="ECO:0000259" key="10">
    <source>
        <dbReference type="PROSITE" id="PS50893"/>
    </source>
</evidence>
<gene>
    <name evidence="12" type="ORF">GCM10012280_17370</name>
</gene>
<dbReference type="InterPro" id="IPR003593">
    <property type="entry name" value="AAA+_ATPase"/>
</dbReference>
<keyword evidence="3" id="KW-1003">Cell membrane</keyword>
<dbReference type="PANTHER" id="PTHR43394:SF1">
    <property type="entry name" value="ATP-BINDING CASSETTE SUB-FAMILY B MEMBER 10, MITOCHONDRIAL"/>
    <property type="match status" value="1"/>
</dbReference>
<evidence type="ECO:0000256" key="8">
    <source>
        <dbReference type="ARBA" id="ARBA00023136"/>
    </source>
</evidence>
<evidence type="ECO:0000256" key="6">
    <source>
        <dbReference type="ARBA" id="ARBA00022840"/>
    </source>
</evidence>
<dbReference type="Pfam" id="PF00005">
    <property type="entry name" value="ABC_tran"/>
    <property type="match status" value="1"/>
</dbReference>
<dbReference type="GO" id="GO:0016887">
    <property type="term" value="F:ATP hydrolysis activity"/>
    <property type="evidence" value="ECO:0007669"/>
    <property type="project" value="InterPro"/>
</dbReference>
<evidence type="ECO:0000256" key="3">
    <source>
        <dbReference type="ARBA" id="ARBA00022475"/>
    </source>
</evidence>
<evidence type="ECO:0000256" key="7">
    <source>
        <dbReference type="ARBA" id="ARBA00022989"/>
    </source>
</evidence>
<keyword evidence="7 9" id="KW-1133">Transmembrane helix</keyword>
<evidence type="ECO:0000256" key="5">
    <source>
        <dbReference type="ARBA" id="ARBA00022741"/>
    </source>
</evidence>
<dbReference type="CDD" id="cd18548">
    <property type="entry name" value="ABC_6TM_Tm287_like"/>
    <property type="match status" value="1"/>
</dbReference>
<dbReference type="FunFam" id="3.40.50.300:FF:000854">
    <property type="entry name" value="Multidrug ABC transporter ATP-binding protein"/>
    <property type="match status" value="1"/>
</dbReference>
<keyword evidence="4 9" id="KW-0812">Transmembrane</keyword>
<keyword evidence="8 9" id="KW-0472">Membrane</keyword>
<dbReference type="GO" id="GO:0005886">
    <property type="term" value="C:plasma membrane"/>
    <property type="evidence" value="ECO:0007669"/>
    <property type="project" value="UniProtKB-SubCell"/>
</dbReference>
<keyword evidence="2" id="KW-0813">Transport</keyword>
<comment type="caution">
    <text evidence="12">The sequence shown here is derived from an EMBL/GenBank/DDBJ whole genome shotgun (WGS) entry which is preliminary data.</text>
</comment>
<feature type="transmembrane region" description="Helical" evidence="9">
    <location>
        <begin position="255"/>
        <end position="280"/>
    </location>
</feature>
<keyword evidence="5" id="KW-0547">Nucleotide-binding</keyword>
<sequence>MLVALQLVQATTALSLPTLSADIINKGVVRGDTHHIMYTGAAMGLLAVLELFSVIGTVFLGVRTAAAVGKDIRASVFQRVQSFSAREVSKFGAPSLITRTINDVLQVQMFLMMTFTSIVTAPVMLVGAIAMACSQDIPLAVLLLTIVPVLTLQASSIFRRSRPLFRVIQRRIDILNQVLREQLDGVRVIRAFVRDEHEQRRFERANDALTDVSLRAGRLTTLLYPLMFTTINAFSVLVAWYAARRIDSAGTEIGVLTAFLGYLMLILTSVATATSVFMMVPRASVSAERIQEVLHTESSVVPPLHPARRRQRRGVVEMRGASFRFPGAEAAVLRDIGMVARPGETTAVIGSTGVGKTTLLRLICRLLDVTSGQVLVDGEDVRNIDQAALTDLIGLVTQRPYFFSGTVASNLRHGRPNVTDEELWRALDVAQARGFVERLNGSLHSPIAQGGTNLSGGQRQRLAIARVLVRRPRIYLLDDSFSALDYTTEAALRAALARETADATRVIVAQRVGSIRDADRIVVLDSGIVVGTGTHNELMAGTPTYRELALSQQLSQEGAR</sequence>
<dbReference type="InterPro" id="IPR027417">
    <property type="entry name" value="P-loop_NTPase"/>
</dbReference>
<dbReference type="InterPro" id="IPR003439">
    <property type="entry name" value="ABC_transporter-like_ATP-bd"/>
</dbReference>
<reference evidence="12" key="1">
    <citation type="journal article" date="2014" name="Int. J. Syst. Evol. Microbiol.">
        <title>Complete genome sequence of Corynebacterium casei LMG S-19264T (=DSM 44701T), isolated from a smear-ripened cheese.</title>
        <authorList>
            <consortium name="US DOE Joint Genome Institute (JGI-PGF)"/>
            <person name="Walter F."/>
            <person name="Albersmeier A."/>
            <person name="Kalinowski J."/>
            <person name="Ruckert C."/>
        </authorList>
    </citation>
    <scope>NUCLEOTIDE SEQUENCE</scope>
    <source>
        <strain evidence="12">CGMCC 4.7201</strain>
    </source>
</reference>
<dbReference type="AlphaFoldDB" id="A0A917ZJK7"/>
<evidence type="ECO:0000313" key="13">
    <source>
        <dbReference type="Proteomes" id="UP000641932"/>
    </source>
</evidence>
<dbReference type="Proteomes" id="UP000641932">
    <property type="component" value="Unassembled WGS sequence"/>
</dbReference>
<evidence type="ECO:0000313" key="12">
    <source>
        <dbReference type="EMBL" id="GGO84880.1"/>
    </source>
</evidence>